<name>V7PMM9_PLAYE</name>
<proteinExistence type="predicted"/>
<gene>
    <name evidence="1" type="ORF">YYC_02291</name>
</gene>
<dbReference type="Proteomes" id="UP000018538">
    <property type="component" value="Unassembled WGS sequence"/>
</dbReference>
<organism evidence="1 2">
    <name type="scientific">Plasmodium yoelii 17X</name>
    <dbReference type="NCBI Taxonomy" id="1323249"/>
    <lineage>
        <taxon>Eukaryota</taxon>
        <taxon>Sar</taxon>
        <taxon>Alveolata</taxon>
        <taxon>Apicomplexa</taxon>
        <taxon>Aconoidasida</taxon>
        <taxon>Haemosporida</taxon>
        <taxon>Plasmodiidae</taxon>
        <taxon>Plasmodium</taxon>
        <taxon>Plasmodium (Vinckeia)</taxon>
    </lineage>
</organism>
<sequence>MIWCKVNNVRTLNCFIFFKRYYLASRRKNELKCGGNNKLQNKVGNNKLQNKVGNVCYWGNKKRRNEIINMGTSTYKKSIFYEEIIEKKNAENNINILKIIKDSTIENLSVYDCTLFLNFLIKNKKNKELKPEIKNVNKIKLTSTLYKESIAKILKNIISMETKYILYFFNKFSDLRDINSLEYLFFNIYNYHLHKLSLYHFVEIFYNIVILNCTFQKNKEKLNKFMEYIIINTINENKNIKNYEKKIKNKINIQIQWDSKKPIHIKSFNKKTKEGIATKILKNKCISINGYSYIIDENTKGRYKRDKEKQSIDIPKYNKTNNMNDLIQPQFNLSSLSNVMIYKLIYSLAKINMNNNLVKELFILLIPYLRYRIQNKNYIYSRERNEMLIKIIWSYAFLHIRDINLFVDFSICIQKIIFDTKLEYLKIVKSIYENLLIFDELLLDMLDDRINEIEKNSPEQFSHPRKKQFKKKKKKIEITDDIKFNPKKGRK</sequence>
<evidence type="ECO:0000313" key="2">
    <source>
        <dbReference type="Proteomes" id="UP000018538"/>
    </source>
</evidence>
<dbReference type="OrthoDB" id="333770at2759"/>
<keyword evidence="2" id="KW-1185">Reference proteome</keyword>
<reference evidence="1 2" key="1">
    <citation type="submission" date="2013-11" db="EMBL/GenBank/DDBJ databases">
        <title>The Genome Sequence of Plasmodium yoelii 17X.</title>
        <authorList>
            <consortium name="The Broad Institute Genomics Platform"/>
            <consortium name="The Broad Institute Genome Sequencing Center for Infectious Disease"/>
            <person name="Neafsey D."/>
            <person name="Adams J."/>
            <person name="Walker B."/>
            <person name="Young S.K."/>
            <person name="Zeng Q."/>
            <person name="Gargeya S."/>
            <person name="Fitzgerald M."/>
            <person name="Haas B."/>
            <person name="Abouelleil A."/>
            <person name="Alvarado L."/>
            <person name="Chapman S.B."/>
            <person name="Gainer-Dewar J."/>
            <person name="Goldberg J."/>
            <person name="Griggs A."/>
            <person name="Gujja S."/>
            <person name="Hansen M."/>
            <person name="Howarth C."/>
            <person name="Imamovic A."/>
            <person name="Ireland A."/>
            <person name="Larimer J."/>
            <person name="McCowan C."/>
            <person name="Murphy C."/>
            <person name="Pearson M."/>
            <person name="Poon T.W."/>
            <person name="Priest M."/>
            <person name="Roberts A."/>
            <person name="Saif S."/>
            <person name="Shea T."/>
            <person name="Sykes S."/>
            <person name="Wortman J."/>
            <person name="Nusbaum C."/>
            <person name="Birren B."/>
        </authorList>
    </citation>
    <scope>NUCLEOTIDE SEQUENCE [LARGE SCALE GENOMIC DNA]</scope>
    <source>
        <strain evidence="1 2">17X</strain>
    </source>
</reference>
<protein>
    <submittedName>
        <fullName evidence="1">Uncharacterized protein</fullName>
    </submittedName>
</protein>
<dbReference type="AlphaFoldDB" id="V7PMM9"/>
<dbReference type="EMBL" id="KI635759">
    <property type="protein sequence ID" value="ETB60669.1"/>
    <property type="molecule type" value="Genomic_DNA"/>
</dbReference>
<accession>V7PMM9</accession>
<evidence type="ECO:0000313" key="1">
    <source>
        <dbReference type="EMBL" id="ETB60669.1"/>
    </source>
</evidence>